<keyword evidence="4" id="KW-1185">Reference proteome</keyword>
<gene>
    <name evidence="3" type="ORF">ACFSBW_13680</name>
</gene>
<feature type="transmembrane region" description="Helical" evidence="2">
    <location>
        <begin position="21"/>
        <end position="41"/>
    </location>
</feature>
<dbReference type="Gene3D" id="2.60.120.200">
    <property type="match status" value="1"/>
</dbReference>
<reference evidence="3 4" key="1">
    <citation type="journal article" date="2019" name="Int. J. Syst. Evol. Microbiol.">
        <title>The Global Catalogue of Microorganisms (GCM) 10K type strain sequencing project: providing services to taxonomists for standard genome sequencing and annotation.</title>
        <authorList>
            <consortium name="The Broad Institute Genomics Platform"/>
            <consortium name="The Broad Institute Genome Sequencing Center for Infectious Disease"/>
            <person name="Wu L."/>
            <person name="Ma J."/>
        </authorList>
    </citation>
    <scope>NUCLEOTIDE SEQUENCE [LARGE SCALE GENOMIC DNA]</scope>
    <source>
        <strain evidence="3 4">CGMCC 1.10593</strain>
    </source>
</reference>
<protein>
    <submittedName>
        <fullName evidence="3">LamG domain-containing protein</fullName>
    </submittedName>
</protein>
<name>A0ABD6D9F2_9EURY</name>
<evidence type="ECO:0000256" key="2">
    <source>
        <dbReference type="SAM" id="Phobius"/>
    </source>
</evidence>
<feature type="region of interest" description="Disordered" evidence="1">
    <location>
        <begin position="102"/>
        <end position="122"/>
    </location>
</feature>
<evidence type="ECO:0000313" key="3">
    <source>
        <dbReference type="EMBL" id="MFD1642921.1"/>
    </source>
</evidence>
<dbReference type="Pfam" id="PF13385">
    <property type="entry name" value="Laminin_G_3"/>
    <property type="match status" value="1"/>
</dbReference>
<accession>A0ABD6D9F2</accession>
<evidence type="ECO:0000256" key="1">
    <source>
        <dbReference type="SAM" id="MobiDB-lite"/>
    </source>
</evidence>
<keyword evidence="2" id="KW-0812">Transmembrane</keyword>
<dbReference type="AlphaFoldDB" id="A0ABD6D9F2"/>
<sequence>MKRTGGVIRDGRSAAPVQTTLLIAVSVIVIVVVSAVALGYVDLVGQPTTVPAGSGECTYALDFDPRDVAGFAEDRAENARYSDGSFPCVLWLDATANRGVSPGDPVTEWRDRSSNEFDARPTGEAPEWAVIDGIDAIRFDGTANSSLRVDATPDAMSVRNDSGLTVTMLVYVIDKEYRNGGLYAIDAADDGDPAIELRQSDAPIESGRADEWWATPGPTPEITTDGEWAIITHTTDGEQGTLFVNGENLGTDRDGIAELGSEVRIGAAGSSRGFNGYVAELFVSNERLSAGNRNVVQCAMDAKHDDVVDLNVC</sequence>
<proteinExistence type="predicted"/>
<dbReference type="InterPro" id="IPR013320">
    <property type="entry name" value="ConA-like_dom_sf"/>
</dbReference>
<feature type="compositionally biased region" description="Basic and acidic residues" evidence="1">
    <location>
        <begin position="107"/>
        <end position="121"/>
    </location>
</feature>
<keyword evidence="2" id="KW-1133">Transmembrane helix</keyword>
<dbReference type="RefSeq" id="WP_256396550.1">
    <property type="nucleotide sequence ID" value="NZ_JANHDJ010000004.1"/>
</dbReference>
<comment type="caution">
    <text evidence="3">The sequence shown here is derived from an EMBL/GenBank/DDBJ whole genome shotgun (WGS) entry which is preliminary data.</text>
</comment>
<dbReference type="Proteomes" id="UP001597052">
    <property type="component" value="Unassembled WGS sequence"/>
</dbReference>
<dbReference type="EMBL" id="JBHUDM010000004">
    <property type="protein sequence ID" value="MFD1642921.1"/>
    <property type="molecule type" value="Genomic_DNA"/>
</dbReference>
<dbReference type="SUPFAM" id="SSF49899">
    <property type="entry name" value="Concanavalin A-like lectins/glucanases"/>
    <property type="match status" value="1"/>
</dbReference>
<keyword evidence="2" id="KW-0472">Membrane</keyword>
<organism evidence="3 4">
    <name type="scientific">Halohasta litorea</name>
    <dbReference type="NCBI Taxonomy" id="869891"/>
    <lineage>
        <taxon>Archaea</taxon>
        <taxon>Methanobacteriati</taxon>
        <taxon>Methanobacteriota</taxon>
        <taxon>Stenosarchaea group</taxon>
        <taxon>Halobacteria</taxon>
        <taxon>Halobacteriales</taxon>
        <taxon>Haloferacaceae</taxon>
        <taxon>Halohasta</taxon>
    </lineage>
</organism>
<evidence type="ECO:0000313" key="4">
    <source>
        <dbReference type="Proteomes" id="UP001597052"/>
    </source>
</evidence>